<dbReference type="Proteomes" id="UP000215914">
    <property type="component" value="Chromosome 15"/>
</dbReference>
<evidence type="ECO:0000313" key="2">
    <source>
        <dbReference type="EMBL" id="OTF94665.1"/>
    </source>
</evidence>
<dbReference type="Gramene" id="mRNA:HanXRQr2_Chr15g0685421">
    <property type="protein sequence ID" value="CDS:HanXRQr2_Chr15g0685421.1"/>
    <property type="gene ID" value="HanXRQr2_Chr15g0685421"/>
</dbReference>
<dbReference type="Pfam" id="PF07816">
    <property type="entry name" value="DUF1645"/>
    <property type="match status" value="1"/>
</dbReference>
<proteinExistence type="predicted"/>
<gene>
    <name evidence="2" type="ORF">HannXRQ_Chr15g0474571</name>
    <name evidence="1" type="ORF">HanXRQr2_Chr15g0685421</name>
</gene>
<dbReference type="InParanoid" id="A0A251S8S1"/>
<dbReference type="EMBL" id="CM007904">
    <property type="protein sequence ID" value="OTF94665.1"/>
    <property type="molecule type" value="Genomic_DNA"/>
</dbReference>
<dbReference type="OMA" id="EAGHMEA"/>
<evidence type="ECO:0000313" key="3">
    <source>
        <dbReference type="Proteomes" id="UP000215914"/>
    </source>
</evidence>
<dbReference type="InterPro" id="IPR012442">
    <property type="entry name" value="DUF1645_plant"/>
</dbReference>
<dbReference type="EMBL" id="MNCJ02000330">
    <property type="protein sequence ID" value="KAF5763871.1"/>
    <property type="molecule type" value="Genomic_DNA"/>
</dbReference>
<dbReference type="OrthoDB" id="1111059at2759"/>
<accession>A0A251S8S1</accession>
<keyword evidence="3" id="KW-1185">Reference proteome</keyword>
<organism evidence="2 3">
    <name type="scientific">Helianthus annuus</name>
    <name type="common">Common sunflower</name>
    <dbReference type="NCBI Taxonomy" id="4232"/>
    <lineage>
        <taxon>Eukaryota</taxon>
        <taxon>Viridiplantae</taxon>
        <taxon>Streptophyta</taxon>
        <taxon>Embryophyta</taxon>
        <taxon>Tracheophyta</taxon>
        <taxon>Spermatophyta</taxon>
        <taxon>Magnoliopsida</taxon>
        <taxon>eudicotyledons</taxon>
        <taxon>Gunneridae</taxon>
        <taxon>Pentapetalae</taxon>
        <taxon>asterids</taxon>
        <taxon>campanulids</taxon>
        <taxon>Asterales</taxon>
        <taxon>Asteraceae</taxon>
        <taxon>Asteroideae</taxon>
        <taxon>Heliantheae alliance</taxon>
        <taxon>Heliantheae</taxon>
        <taxon>Helianthus</taxon>
    </lineage>
</organism>
<evidence type="ECO:0000313" key="1">
    <source>
        <dbReference type="EMBL" id="KAF5763871.1"/>
    </source>
</evidence>
<dbReference type="AlphaFoldDB" id="A0A251S8S1"/>
<dbReference type="FunCoup" id="A0A251S8S1">
    <property type="interactions" value="278"/>
</dbReference>
<dbReference type="PANTHER" id="PTHR33095:SF123">
    <property type="entry name" value="HMG BOX DOMAIN-CONTAINING PROTEIN"/>
    <property type="match status" value="1"/>
</dbReference>
<sequence length="298" mass="34215">MHPQATIEEEHELSPSFNCYSSESLTSRSIAKVMREEEHALQFHQNDDLELQDFQFSFLLNDDVDHASRGLITFPVFNRDLINDDVNREIKPRVDENREIHASFAVDFPFFNVDLVNDEVDHEIKPKTDENREIDALRKLFVDDLDESSSYSSSEIDELENIPSGTFCVWRPNITSETDTSSAVMAKCKKSSSTGSGSKRWRIRYLLRRSNSEGKEPMVLLSSEQKRSSSEVLKQKRSSGEVLKVAGRWKAGTPIHEQFYVQRRAENEVGKRKSYLPYRKDLVGLFANVNGLGKMLPF</sequence>
<reference evidence="1" key="3">
    <citation type="submission" date="2020-06" db="EMBL/GenBank/DDBJ databases">
        <title>Helianthus annuus Genome sequencing and assembly Release 2.</title>
        <authorList>
            <person name="Gouzy J."/>
            <person name="Langlade N."/>
            <person name="Munos S."/>
        </authorList>
    </citation>
    <scope>NUCLEOTIDE SEQUENCE</scope>
    <source>
        <tissue evidence="1">Leaves</tissue>
    </source>
</reference>
<reference evidence="1 3" key="1">
    <citation type="journal article" date="2017" name="Nature">
        <title>The sunflower genome provides insights into oil metabolism, flowering and Asterid evolution.</title>
        <authorList>
            <person name="Badouin H."/>
            <person name="Gouzy J."/>
            <person name="Grassa C.J."/>
            <person name="Murat F."/>
            <person name="Staton S.E."/>
            <person name="Cottret L."/>
            <person name="Lelandais-Briere C."/>
            <person name="Owens G.L."/>
            <person name="Carrere S."/>
            <person name="Mayjonade B."/>
            <person name="Legrand L."/>
            <person name="Gill N."/>
            <person name="Kane N.C."/>
            <person name="Bowers J.E."/>
            <person name="Hubner S."/>
            <person name="Bellec A."/>
            <person name="Berard A."/>
            <person name="Berges H."/>
            <person name="Blanchet N."/>
            <person name="Boniface M.C."/>
            <person name="Brunel D."/>
            <person name="Catrice O."/>
            <person name="Chaidir N."/>
            <person name="Claudel C."/>
            <person name="Donnadieu C."/>
            <person name="Faraut T."/>
            <person name="Fievet G."/>
            <person name="Helmstetter N."/>
            <person name="King M."/>
            <person name="Knapp S.J."/>
            <person name="Lai Z."/>
            <person name="Le Paslier M.C."/>
            <person name="Lippi Y."/>
            <person name="Lorenzon L."/>
            <person name="Mandel J.R."/>
            <person name="Marage G."/>
            <person name="Marchand G."/>
            <person name="Marquand E."/>
            <person name="Bret-Mestries E."/>
            <person name="Morien E."/>
            <person name="Nambeesan S."/>
            <person name="Nguyen T."/>
            <person name="Pegot-Espagnet P."/>
            <person name="Pouilly N."/>
            <person name="Raftis F."/>
            <person name="Sallet E."/>
            <person name="Schiex T."/>
            <person name="Thomas J."/>
            <person name="Vandecasteele C."/>
            <person name="Vares D."/>
            <person name="Vear F."/>
            <person name="Vautrin S."/>
            <person name="Crespi M."/>
            <person name="Mangin B."/>
            <person name="Burke J.M."/>
            <person name="Salse J."/>
            <person name="Munos S."/>
            <person name="Vincourt P."/>
            <person name="Rieseberg L.H."/>
            <person name="Langlade N.B."/>
        </authorList>
    </citation>
    <scope>NUCLEOTIDE SEQUENCE [LARGE SCALE GENOMIC DNA]</scope>
    <source>
        <strain evidence="3">cv. SF193</strain>
        <tissue evidence="1">Leaves</tissue>
    </source>
</reference>
<protein>
    <submittedName>
        <fullName evidence="2">Uncharacterized protein</fullName>
    </submittedName>
</protein>
<reference evidence="2" key="2">
    <citation type="submission" date="2017-02" db="EMBL/GenBank/DDBJ databases">
        <title>Sunflower complete genome.</title>
        <authorList>
            <person name="Langlade N."/>
            <person name="Munos S."/>
        </authorList>
    </citation>
    <scope>NUCLEOTIDE SEQUENCE [LARGE SCALE GENOMIC DNA]</scope>
    <source>
        <tissue evidence="2">Leaves</tissue>
    </source>
</reference>
<dbReference type="PANTHER" id="PTHR33095">
    <property type="entry name" value="OS07G0619500 PROTEIN"/>
    <property type="match status" value="1"/>
</dbReference>
<name>A0A251S8S1_HELAN</name>